<evidence type="ECO:0000256" key="2">
    <source>
        <dbReference type="ARBA" id="ARBA00022448"/>
    </source>
</evidence>
<feature type="transmembrane region" description="Helical" evidence="7">
    <location>
        <begin position="279"/>
        <end position="296"/>
    </location>
</feature>
<dbReference type="AlphaFoldDB" id="A0A7R9YG05"/>
<comment type="subcellular location">
    <subcellularLocation>
        <location evidence="1">Membrane</location>
        <topology evidence="1">Multi-pass membrane protein</topology>
    </subcellularLocation>
</comment>
<evidence type="ECO:0000256" key="1">
    <source>
        <dbReference type="ARBA" id="ARBA00004141"/>
    </source>
</evidence>
<evidence type="ECO:0000313" key="9">
    <source>
        <dbReference type="EMBL" id="CAD8264490.1"/>
    </source>
</evidence>
<feature type="transmembrane region" description="Helical" evidence="7">
    <location>
        <begin position="252"/>
        <end position="272"/>
    </location>
</feature>
<feature type="region of interest" description="Disordered" evidence="6">
    <location>
        <begin position="403"/>
        <end position="441"/>
    </location>
</feature>
<dbReference type="EMBL" id="HBEA01018405">
    <property type="protein sequence ID" value="CAD8264490.1"/>
    <property type="molecule type" value="Transcribed_RNA"/>
</dbReference>
<proteinExistence type="predicted"/>
<feature type="transmembrane region" description="Helical" evidence="7">
    <location>
        <begin position="84"/>
        <end position="103"/>
    </location>
</feature>
<feature type="transmembrane region" description="Helical" evidence="7">
    <location>
        <begin position="374"/>
        <end position="393"/>
    </location>
</feature>
<feature type="transmembrane region" description="Helical" evidence="7">
    <location>
        <begin position="142"/>
        <end position="164"/>
    </location>
</feature>
<feature type="transmembrane region" description="Helical" evidence="7">
    <location>
        <begin position="351"/>
        <end position="368"/>
    </location>
</feature>
<feature type="domain" description="Major facilitator superfamily (MFS) profile" evidence="8">
    <location>
        <begin position="18"/>
        <end position="397"/>
    </location>
</feature>
<dbReference type="GO" id="GO:0022857">
    <property type="term" value="F:transmembrane transporter activity"/>
    <property type="evidence" value="ECO:0007669"/>
    <property type="project" value="InterPro"/>
</dbReference>
<keyword evidence="4 7" id="KW-1133">Transmembrane helix</keyword>
<keyword evidence="2" id="KW-0813">Transport</keyword>
<dbReference type="PROSITE" id="PS00216">
    <property type="entry name" value="SUGAR_TRANSPORT_1"/>
    <property type="match status" value="1"/>
</dbReference>
<dbReference type="GO" id="GO:0016020">
    <property type="term" value="C:membrane"/>
    <property type="evidence" value="ECO:0007669"/>
    <property type="project" value="UniProtKB-SubCell"/>
</dbReference>
<evidence type="ECO:0000256" key="5">
    <source>
        <dbReference type="ARBA" id="ARBA00023136"/>
    </source>
</evidence>
<organism evidence="9">
    <name type="scientific">Pinguiococcus pyrenoidosus</name>
    <dbReference type="NCBI Taxonomy" id="172671"/>
    <lineage>
        <taxon>Eukaryota</taxon>
        <taxon>Sar</taxon>
        <taxon>Stramenopiles</taxon>
        <taxon>Ochrophyta</taxon>
        <taxon>Pinguiophyceae</taxon>
        <taxon>Pinguiochrysidales</taxon>
        <taxon>Pinguiochrysidaceae</taxon>
        <taxon>Pinguiococcus</taxon>
    </lineage>
</organism>
<dbReference type="PANTHER" id="PTHR23504">
    <property type="entry name" value="MAJOR FACILITATOR SUPERFAMILY DOMAIN-CONTAINING PROTEIN 10"/>
    <property type="match status" value="1"/>
</dbReference>
<dbReference type="PRINTS" id="PR01035">
    <property type="entry name" value="TCRTETA"/>
</dbReference>
<evidence type="ECO:0000256" key="7">
    <source>
        <dbReference type="SAM" id="Phobius"/>
    </source>
</evidence>
<name>A0A7R9YG05_9STRA</name>
<keyword evidence="3 7" id="KW-0812">Transmembrane</keyword>
<feature type="transmembrane region" description="Helical" evidence="7">
    <location>
        <begin position="215"/>
        <end position="240"/>
    </location>
</feature>
<feature type="transmembrane region" description="Helical" evidence="7">
    <location>
        <begin position="308"/>
        <end position="330"/>
    </location>
</feature>
<accession>A0A7R9YG05</accession>
<feature type="transmembrane region" description="Helical" evidence="7">
    <location>
        <begin position="12"/>
        <end position="32"/>
    </location>
</feature>
<dbReference type="SUPFAM" id="SSF103473">
    <property type="entry name" value="MFS general substrate transporter"/>
    <property type="match status" value="1"/>
</dbReference>
<dbReference type="InterPro" id="IPR020846">
    <property type="entry name" value="MFS_dom"/>
</dbReference>
<keyword evidence="5 7" id="KW-0472">Membrane</keyword>
<evidence type="ECO:0000256" key="4">
    <source>
        <dbReference type="ARBA" id="ARBA00022989"/>
    </source>
</evidence>
<dbReference type="InterPro" id="IPR036259">
    <property type="entry name" value="MFS_trans_sf"/>
</dbReference>
<feature type="transmembrane region" description="Helical" evidence="7">
    <location>
        <begin position="170"/>
        <end position="189"/>
    </location>
</feature>
<dbReference type="Gene3D" id="1.20.1250.20">
    <property type="entry name" value="MFS general substrate transporter like domains"/>
    <property type="match status" value="1"/>
</dbReference>
<dbReference type="Pfam" id="PF07690">
    <property type="entry name" value="MFS_1"/>
    <property type="match status" value="1"/>
</dbReference>
<evidence type="ECO:0000259" key="8">
    <source>
        <dbReference type="PROSITE" id="PS50850"/>
    </source>
</evidence>
<dbReference type="InterPro" id="IPR011701">
    <property type="entry name" value="MFS"/>
</dbReference>
<dbReference type="PROSITE" id="PS50850">
    <property type="entry name" value="MFS"/>
    <property type="match status" value="1"/>
</dbReference>
<sequence>MAAAQHESPPRQVSFWVAAFPAIAASFCDYFGLGVLGPLLPRWAEDNGVDALWVGFINTSQFLGVLLGSFFMGRMSDFVGRKRTVLVTLLGDTVFFTLSGVVPNEVSLLVVRFFAGLFTPLVPSVAWITDASMGDTILRSKYMGIWALSMSVAFLLGTAVGGVAGVGGWLWANATSGGLALLGLVYIYFTPAPMQHQQLEPEGVKRTMQSPEFKLLAVLNVAIGIHFTGALVMAGLILVYELEASQFQTAGMFVITGALHMVVNIGVLPNVIKRYGTPLPALTVSAASVAVVHVVLCLKESYRNLYAASILLAVSTVSTPIFMVGANIIAPQYAERYGKNARGTILGASRMCFNFGQVLGPVLAAGVFEADFRLYFVVMIILYAATYIPWRFVHLKAQEETAETRDGKGEVEEASFAESKPGKAAVAPVAGDTTADAKSAD</sequence>
<feature type="transmembrane region" description="Helical" evidence="7">
    <location>
        <begin position="52"/>
        <end position="72"/>
    </location>
</feature>
<dbReference type="InterPro" id="IPR001958">
    <property type="entry name" value="Tet-R_TetA/multi-R_MdtG-like"/>
</dbReference>
<dbReference type="PANTHER" id="PTHR23504:SF15">
    <property type="entry name" value="MAJOR FACILITATOR SUPERFAMILY (MFS) PROFILE DOMAIN-CONTAINING PROTEIN"/>
    <property type="match status" value="1"/>
</dbReference>
<gene>
    <name evidence="9" type="ORF">PPYR1160_LOCUS13993</name>
</gene>
<feature type="transmembrane region" description="Helical" evidence="7">
    <location>
        <begin position="109"/>
        <end position="130"/>
    </location>
</feature>
<dbReference type="InterPro" id="IPR005829">
    <property type="entry name" value="Sugar_transporter_CS"/>
</dbReference>
<protein>
    <recommendedName>
        <fullName evidence="8">Major facilitator superfamily (MFS) profile domain-containing protein</fullName>
    </recommendedName>
</protein>
<reference evidence="9" key="1">
    <citation type="submission" date="2021-01" db="EMBL/GenBank/DDBJ databases">
        <authorList>
            <person name="Corre E."/>
            <person name="Pelletier E."/>
            <person name="Niang G."/>
            <person name="Scheremetjew M."/>
            <person name="Finn R."/>
            <person name="Kale V."/>
            <person name="Holt S."/>
            <person name="Cochrane G."/>
            <person name="Meng A."/>
            <person name="Brown T."/>
            <person name="Cohen L."/>
        </authorList>
    </citation>
    <scope>NUCLEOTIDE SEQUENCE</scope>
    <source>
        <strain evidence="9">CCMP2078</strain>
    </source>
</reference>
<evidence type="ECO:0000256" key="6">
    <source>
        <dbReference type="SAM" id="MobiDB-lite"/>
    </source>
</evidence>
<evidence type="ECO:0000256" key="3">
    <source>
        <dbReference type="ARBA" id="ARBA00022692"/>
    </source>
</evidence>